<evidence type="ECO:0000313" key="3">
    <source>
        <dbReference type="Proteomes" id="UP000065797"/>
    </source>
</evidence>
<dbReference type="EMBL" id="LRPH01000056">
    <property type="protein sequence ID" value="KWU61050.1"/>
    <property type="molecule type" value="Genomic_DNA"/>
</dbReference>
<organism evidence="2 3">
    <name type="scientific">Bacillus mycoides</name>
    <dbReference type="NCBI Taxonomy" id="1405"/>
    <lineage>
        <taxon>Bacteria</taxon>
        <taxon>Bacillati</taxon>
        <taxon>Bacillota</taxon>
        <taxon>Bacilli</taxon>
        <taxon>Bacillales</taxon>
        <taxon>Bacillaceae</taxon>
        <taxon>Bacillus</taxon>
        <taxon>Bacillus cereus group</taxon>
    </lineage>
</organism>
<proteinExistence type="predicted"/>
<feature type="transmembrane region" description="Helical" evidence="1">
    <location>
        <begin position="7"/>
        <end position="28"/>
    </location>
</feature>
<dbReference type="RefSeq" id="WP_060750727.1">
    <property type="nucleotide sequence ID" value="NZ_LRPH01000056.1"/>
</dbReference>
<dbReference type="Pfam" id="PF10710">
    <property type="entry name" value="DUF2512"/>
    <property type="match status" value="1"/>
</dbReference>
<keyword evidence="1" id="KW-0472">Membrane</keyword>
<dbReference type="InterPro" id="IPR019649">
    <property type="entry name" value="DUF2512"/>
</dbReference>
<protein>
    <recommendedName>
        <fullName evidence="4">DUF2512 family protein</fullName>
    </recommendedName>
</protein>
<feature type="transmembrane region" description="Helical" evidence="1">
    <location>
        <begin position="60"/>
        <end position="81"/>
    </location>
</feature>
<evidence type="ECO:0008006" key="4">
    <source>
        <dbReference type="Google" id="ProtNLM"/>
    </source>
</evidence>
<evidence type="ECO:0000256" key="1">
    <source>
        <dbReference type="SAM" id="Phobius"/>
    </source>
</evidence>
<reference evidence="2 3" key="1">
    <citation type="submission" date="2016-01" db="EMBL/GenBank/DDBJ databases">
        <authorList>
            <person name="McClelland M."/>
            <person name="Jain A."/>
            <person name="Saraogi P."/>
            <person name="Mendelson R."/>
            <person name="Westerman R."/>
            <person name="SanMiguel P."/>
            <person name="Csonka L."/>
        </authorList>
    </citation>
    <scope>NUCLEOTIDE SEQUENCE [LARGE SCALE GENOMIC DNA]</scope>
    <source>
        <strain evidence="2 3">PE8-15</strain>
    </source>
</reference>
<feature type="transmembrane region" description="Helical" evidence="1">
    <location>
        <begin position="34"/>
        <end position="53"/>
    </location>
</feature>
<name>A0A120EFQ6_BACMY</name>
<dbReference type="Proteomes" id="UP000065797">
    <property type="component" value="Unassembled WGS sequence"/>
</dbReference>
<feature type="transmembrane region" description="Helical" evidence="1">
    <location>
        <begin position="93"/>
        <end position="111"/>
    </location>
</feature>
<accession>A0A120EFQ6</accession>
<evidence type="ECO:0000313" key="2">
    <source>
        <dbReference type="EMBL" id="KWU61050.1"/>
    </source>
</evidence>
<gene>
    <name evidence="2" type="ORF">AWW70_16810</name>
</gene>
<sequence>MKHIVALLIKYTAISAVLLMILGIFQGISIPRILFVSLVITGGSYLIGDLFILPKYGNMVATIADLGLSFVGIWALANLIADINLTRNLEASAFFSAFLIGMAEIFFHIYMKKVVLHKGKDSQESTHMGHDKYAMEISDEYVDYSRIKREHLSRKVEDKTDKLK</sequence>
<dbReference type="AlphaFoldDB" id="A0A120EFQ6"/>
<comment type="caution">
    <text evidence="2">The sequence shown here is derived from an EMBL/GenBank/DDBJ whole genome shotgun (WGS) entry which is preliminary data.</text>
</comment>
<keyword evidence="1" id="KW-0812">Transmembrane</keyword>
<keyword evidence="1" id="KW-1133">Transmembrane helix</keyword>